<dbReference type="AlphaFoldDB" id="A0A8H6KUM1"/>
<gene>
    <name evidence="1" type="ORF">CMUS01_04828</name>
</gene>
<keyword evidence="2" id="KW-1185">Reference proteome</keyword>
<dbReference type="Proteomes" id="UP000639643">
    <property type="component" value="Unassembled WGS sequence"/>
</dbReference>
<accession>A0A8H6KUM1</accession>
<name>A0A8H6KUM1_9PEZI</name>
<organism evidence="1 2">
    <name type="scientific">Colletotrichum musicola</name>
    <dbReference type="NCBI Taxonomy" id="2175873"/>
    <lineage>
        <taxon>Eukaryota</taxon>
        <taxon>Fungi</taxon>
        <taxon>Dikarya</taxon>
        <taxon>Ascomycota</taxon>
        <taxon>Pezizomycotina</taxon>
        <taxon>Sordariomycetes</taxon>
        <taxon>Hypocreomycetidae</taxon>
        <taxon>Glomerellales</taxon>
        <taxon>Glomerellaceae</taxon>
        <taxon>Colletotrichum</taxon>
        <taxon>Colletotrichum orchidearum species complex</taxon>
    </lineage>
</organism>
<reference evidence="1" key="1">
    <citation type="journal article" date="2020" name="Phytopathology">
        <title>Genome Sequence Resources of Colletotrichum truncatum, C. plurivorum, C. musicola, and C. sojae: Four Species Pathogenic to Soybean (Glycine max).</title>
        <authorList>
            <person name="Rogerio F."/>
            <person name="Boufleur T.R."/>
            <person name="Ciampi-Guillardi M."/>
            <person name="Sukno S.A."/>
            <person name="Thon M.R."/>
            <person name="Massola Junior N.S."/>
            <person name="Baroncelli R."/>
        </authorList>
    </citation>
    <scope>NUCLEOTIDE SEQUENCE</scope>
    <source>
        <strain evidence="1">LFN0074</strain>
    </source>
</reference>
<proteinExistence type="predicted"/>
<comment type="caution">
    <text evidence="1">The sequence shown here is derived from an EMBL/GenBank/DDBJ whole genome shotgun (WGS) entry which is preliminary data.</text>
</comment>
<dbReference type="EMBL" id="WIGM01000135">
    <property type="protein sequence ID" value="KAF6837997.1"/>
    <property type="molecule type" value="Genomic_DNA"/>
</dbReference>
<dbReference type="OrthoDB" id="428577at2759"/>
<evidence type="ECO:0000313" key="2">
    <source>
        <dbReference type="Proteomes" id="UP000639643"/>
    </source>
</evidence>
<evidence type="ECO:0000313" key="1">
    <source>
        <dbReference type="EMBL" id="KAF6837997.1"/>
    </source>
</evidence>
<sequence>MAIICIIFGERRRLIARPESYQALVQKAWEVFDVYVEGFAIYLTSPTRDEEVELDPSAYAAVSDGCSLRLTEELDSSSDDETDNEQSDDLTIREAELDNPIQPGFWFFVRGYVHGAFEAEPEETIEVDTGRYGGKPAIYLMSPVRLDSASVQVTLSRHWEFSTIYPLAEPVLQNGNRSSVSWQVAADPNGTLNDAATGVECSYLYWEAMTTSDIPASPRVSSEYPFNPQYPDFPRMGRNACVLPFVDFIPYLDRTLTILTLSPAMRTEFMVYWLPKFQGIRDRELNIVFDFVHQAAFEKVARLSVDPQPKTVARIFLLFDGVPKDGIERLSRAELDAIDWPAKIGMDADGMGDEGAFPVLEWGGMHVHGY</sequence>
<protein>
    <submittedName>
        <fullName evidence="1">Polyubiquitin</fullName>
    </submittedName>
</protein>